<proteinExistence type="predicted"/>
<organism evidence="1 2">
    <name type="scientific">Epicoccum nigrum</name>
    <name type="common">Soil fungus</name>
    <name type="synonym">Epicoccum purpurascens</name>
    <dbReference type="NCBI Taxonomy" id="105696"/>
    <lineage>
        <taxon>Eukaryota</taxon>
        <taxon>Fungi</taxon>
        <taxon>Dikarya</taxon>
        <taxon>Ascomycota</taxon>
        <taxon>Pezizomycotina</taxon>
        <taxon>Dothideomycetes</taxon>
        <taxon>Pleosporomycetidae</taxon>
        <taxon>Pleosporales</taxon>
        <taxon>Pleosporineae</taxon>
        <taxon>Didymellaceae</taxon>
        <taxon>Epicoccum</taxon>
    </lineage>
</organism>
<dbReference type="OMA" id="LNWKEFA"/>
<keyword evidence="2" id="KW-1185">Reference proteome</keyword>
<reference evidence="1 2" key="1">
    <citation type="journal article" date="2017" name="Genome Announc.">
        <title>Genome sequence of the saprophytic ascomycete Epicoccum nigrum ICMP 19927 strain isolated from New Zealand.</title>
        <authorList>
            <person name="Fokin M."/>
            <person name="Fleetwood D."/>
            <person name="Weir B.S."/>
            <person name="Villas-Boas S.G."/>
        </authorList>
    </citation>
    <scope>NUCLEOTIDE SEQUENCE [LARGE SCALE GENOMIC DNA]</scope>
    <source>
        <strain evidence="1 2">ICMP 19927</strain>
    </source>
</reference>
<name>A0A1Y2LPV5_EPING</name>
<accession>A0A1Y2LPV5</accession>
<dbReference type="Proteomes" id="UP000193240">
    <property type="component" value="Unassembled WGS sequence"/>
</dbReference>
<sequence length="359" mass="41313">MADYNAIGELVIADSSLDDRASFLEELPPELLHRIFEYTLPHGITFSFRRADNDWAVLAARGNHTQWVIGKKSSSRYYPSRYGRLYNDACTVCESAPDCKETISQEEMQMGLLLVNKAFAKEARAIVFANNTFCVHITSDAHHPVSMKSPLIFGPLGLPHRIHLLRDLRHIELTLTINEVTSWGTTRLRARTQHFVDILREHSGDTNKQSLLTQLRVYIRDSRSPSSRCCRPRSGFDVSRRWEKLQDRTVSHRLVFVLEPLASLQGIQDIAVYGAPEWFQRCLEMRIRGQGGDLKTLDWPTKVVRRQQKGYRRKVEVEVCTRQGWQPIFDWKRFAACNNISLPEDVHKLVPTPQKEGSE</sequence>
<evidence type="ECO:0000313" key="2">
    <source>
        <dbReference type="Proteomes" id="UP000193240"/>
    </source>
</evidence>
<gene>
    <name evidence="1" type="ORF">B5807_09438</name>
</gene>
<dbReference type="AlphaFoldDB" id="A0A1Y2LPV5"/>
<evidence type="ECO:0008006" key="3">
    <source>
        <dbReference type="Google" id="ProtNLM"/>
    </source>
</evidence>
<dbReference type="InParanoid" id="A0A1Y2LPV5"/>
<dbReference type="EMBL" id="KZ107853">
    <property type="protein sequence ID" value="OSS45760.1"/>
    <property type="molecule type" value="Genomic_DNA"/>
</dbReference>
<evidence type="ECO:0000313" key="1">
    <source>
        <dbReference type="EMBL" id="OSS45760.1"/>
    </source>
</evidence>
<protein>
    <recommendedName>
        <fullName evidence="3">F-box domain-containing protein</fullName>
    </recommendedName>
</protein>